<feature type="compositionally biased region" description="Polar residues" evidence="1">
    <location>
        <begin position="48"/>
        <end position="74"/>
    </location>
</feature>
<dbReference type="STRING" id="85968.GCA_900073015_02194"/>
<evidence type="ECO:0000256" key="2">
    <source>
        <dbReference type="SAM" id="Phobius"/>
    </source>
</evidence>
<keyword evidence="2" id="KW-1133">Transmembrane helix</keyword>
<feature type="transmembrane region" description="Helical" evidence="2">
    <location>
        <begin position="20"/>
        <end position="40"/>
    </location>
</feature>
<name>A0A2G5P5C3_9MYCO</name>
<feature type="domain" description="DUF8017" evidence="3">
    <location>
        <begin position="96"/>
        <end position="279"/>
    </location>
</feature>
<feature type="region of interest" description="Disordered" evidence="1">
    <location>
        <begin position="46"/>
        <end position="74"/>
    </location>
</feature>
<reference evidence="4 5" key="1">
    <citation type="journal article" date="2017" name="Infect. Genet. Evol.">
        <title>The new phylogeny of the genus Mycobacterium: The old and the news.</title>
        <authorList>
            <person name="Tortoli E."/>
            <person name="Fedrizzi T."/>
            <person name="Meehan C.J."/>
            <person name="Trovato A."/>
            <person name="Grottola A."/>
            <person name="Giacobazzi E."/>
            <person name="Serpini G.F."/>
            <person name="Tagliazucchi S."/>
            <person name="Fabio A."/>
            <person name="Bettua C."/>
            <person name="Bertorelli R."/>
            <person name="Frascaro F."/>
            <person name="De Sanctis V."/>
            <person name="Pecorari M."/>
            <person name="Jousson O."/>
            <person name="Segata N."/>
            <person name="Cirillo D.M."/>
        </authorList>
    </citation>
    <scope>NUCLEOTIDE SEQUENCE [LARGE SCALE GENOMIC DNA]</scope>
    <source>
        <strain evidence="4 5">CIP1034565</strain>
    </source>
</reference>
<dbReference type="EMBL" id="PDCN02000028">
    <property type="protein sequence ID" value="PIB73532.1"/>
    <property type="molecule type" value="Genomic_DNA"/>
</dbReference>
<comment type="caution">
    <text evidence="4">The sequence shown here is derived from an EMBL/GenBank/DDBJ whole genome shotgun (WGS) entry which is preliminary data.</text>
</comment>
<keyword evidence="5" id="KW-1185">Reference proteome</keyword>
<gene>
    <name evidence="4" type="ORF">CQY22_016500</name>
</gene>
<keyword evidence="2" id="KW-0472">Membrane</keyword>
<accession>A0A2G5P5C3</accession>
<evidence type="ECO:0000313" key="5">
    <source>
        <dbReference type="Proteomes" id="UP000230551"/>
    </source>
</evidence>
<evidence type="ECO:0000259" key="3">
    <source>
        <dbReference type="Pfam" id="PF26056"/>
    </source>
</evidence>
<proteinExistence type="predicted"/>
<dbReference type="AlphaFoldDB" id="A0A2G5P5C3"/>
<dbReference type="InterPro" id="IPR058330">
    <property type="entry name" value="DUF8017"/>
</dbReference>
<organism evidence="4 5">
    <name type="scientific">Mycolicibacterium brumae</name>
    <dbReference type="NCBI Taxonomy" id="85968"/>
    <lineage>
        <taxon>Bacteria</taxon>
        <taxon>Bacillati</taxon>
        <taxon>Actinomycetota</taxon>
        <taxon>Actinomycetes</taxon>
        <taxon>Mycobacteriales</taxon>
        <taxon>Mycobacteriaceae</taxon>
        <taxon>Mycolicibacterium</taxon>
    </lineage>
</organism>
<dbReference type="Proteomes" id="UP000230551">
    <property type="component" value="Unassembled WGS sequence"/>
</dbReference>
<evidence type="ECO:0000256" key="1">
    <source>
        <dbReference type="SAM" id="MobiDB-lite"/>
    </source>
</evidence>
<protein>
    <recommendedName>
        <fullName evidence="3">DUF8017 domain-containing protein</fullName>
    </recommendedName>
</protein>
<evidence type="ECO:0000313" key="4">
    <source>
        <dbReference type="EMBL" id="PIB73532.1"/>
    </source>
</evidence>
<dbReference type="Pfam" id="PF26056">
    <property type="entry name" value="DUF8017"/>
    <property type="match status" value="1"/>
</dbReference>
<keyword evidence="2" id="KW-0812">Transmembrane</keyword>
<sequence length="282" mass="28707">MVGYGPVGPPPKRPSRWPLWLAAVLVFALIMAGGAVAVVLGKGASPDLSGSDTATTTKGSVTAQPVQNTPSMTPSVEQPAEAEVAGCQGYLAEPGPATPAGWQTVTTKRELTYDVPADWNILSCDTMVGWQKECPDGPFGYCPIRAMTGASELPGQCADESLAVAGVPGSSDIDDIYQAANAEAAKVVDIFTTGGHVPTVSLSQPRPLTVGGRDAVQILATVSDVADQCDGPAGLHSVVATTVDGQQGTVLFIISMGQGVAGAPAPEVIDQMVATLRPSVPA</sequence>